<gene>
    <name evidence="1" type="ORF">GR257_31180</name>
</gene>
<dbReference type="EMBL" id="WUFV01000027">
    <property type="protein sequence ID" value="NEK19243.1"/>
    <property type="molecule type" value="Genomic_DNA"/>
</dbReference>
<name>A0A7K3VQ52_RHILE</name>
<dbReference type="AlphaFoldDB" id="A0A7K3VQ52"/>
<comment type="caution">
    <text evidence="1">The sequence shown here is derived from an EMBL/GenBank/DDBJ whole genome shotgun (WGS) entry which is preliminary data.</text>
</comment>
<evidence type="ECO:0000313" key="1">
    <source>
        <dbReference type="EMBL" id="NEK19243.1"/>
    </source>
</evidence>
<dbReference type="Proteomes" id="UP000471705">
    <property type="component" value="Unassembled WGS sequence"/>
</dbReference>
<sequence>MSEPVGFYVDHQMTFANLYGSEARIYSIGKTISRWLRRANQTYGSSVGRNALMAIFAADTGGIGDVTCRET</sequence>
<proteinExistence type="predicted"/>
<accession>A0A7K3VQ52</accession>
<organism evidence="1 2">
    <name type="scientific">Rhizobium leguminosarum</name>
    <dbReference type="NCBI Taxonomy" id="384"/>
    <lineage>
        <taxon>Bacteria</taxon>
        <taxon>Pseudomonadati</taxon>
        <taxon>Pseudomonadota</taxon>
        <taxon>Alphaproteobacteria</taxon>
        <taxon>Hyphomicrobiales</taxon>
        <taxon>Rhizobiaceae</taxon>
        <taxon>Rhizobium/Agrobacterium group</taxon>
        <taxon>Rhizobium</taxon>
    </lineage>
</organism>
<reference evidence="1 2" key="1">
    <citation type="submission" date="2019-12" db="EMBL/GenBank/DDBJ databases">
        <title>Rhizobium genotypes associated with high levels of biological nitrogen fixation by grain legumes in a temperate-maritime cropping system.</title>
        <authorList>
            <person name="Maluk M."/>
            <person name="Francesc Ferrando Molina F."/>
            <person name="Lopez Del Egido L."/>
            <person name="Lafos M."/>
            <person name="Langarica-Fuentes A."/>
            <person name="Gebre Yohannes G."/>
            <person name="Young M.W."/>
            <person name="Martin P."/>
            <person name="Gantlett R."/>
            <person name="Kenicer G."/>
            <person name="Hawes C."/>
            <person name="Begg G.S."/>
            <person name="Quilliam R.S."/>
            <person name="Squire G.R."/>
            <person name="Poole P.S."/>
            <person name="Young P.W."/>
            <person name="Iannetta P.M."/>
            <person name="James E.K."/>
        </authorList>
    </citation>
    <scope>NUCLEOTIDE SEQUENCE [LARGE SCALE GENOMIC DNA]</scope>
    <source>
        <strain evidence="1 2">JHI54</strain>
    </source>
</reference>
<evidence type="ECO:0000313" key="2">
    <source>
        <dbReference type="Proteomes" id="UP000471705"/>
    </source>
</evidence>
<dbReference type="RefSeq" id="WP_164049411.1">
    <property type="nucleotide sequence ID" value="NZ_WUFV01000027.1"/>
</dbReference>
<protein>
    <submittedName>
        <fullName evidence="1">Uncharacterized protein</fullName>
    </submittedName>
</protein>